<comment type="caution">
    <text evidence="3">The sequence shown here is derived from an EMBL/GenBank/DDBJ whole genome shotgun (WGS) entry which is preliminary data.</text>
</comment>
<sequence>MQGALSRQSTKPGQGRRATFAPRMSEGALPANSAVKPLGAPRIGAAGRAQAACLEPLPPAGRWPCDSKKEAHMRGILAWVIGIPIPIIILLYLFDVF</sequence>
<protein>
    <submittedName>
        <fullName evidence="3">Uncharacterized protein</fullName>
    </submittedName>
</protein>
<dbReference type="Proteomes" id="UP000628984">
    <property type="component" value="Unassembled WGS sequence"/>
</dbReference>
<evidence type="ECO:0000313" key="3">
    <source>
        <dbReference type="EMBL" id="GGW27580.1"/>
    </source>
</evidence>
<keyword evidence="2" id="KW-0472">Membrane</keyword>
<reference evidence="3" key="1">
    <citation type="journal article" date="2014" name="Int. J. Syst. Evol. Microbiol.">
        <title>Complete genome sequence of Corynebacterium casei LMG S-19264T (=DSM 44701T), isolated from a smear-ripened cheese.</title>
        <authorList>
            <consortium name="US DOE Joint Genome Institute (JGI-PGF)"/>
            <person name="Walter F."/>
            <person name="Albersmeier A."/>
            <person name="Kalinowski J."/>
            <person name="Ruckert C."/>
        </authorList>
    </citation>
    <scope>NUCLEOTIDE SEQUENCE</scope>
    <source>
        <strain evidence="3">KCTC 23714</strain>
    </source>
</reference>
<keyword evidence="2" id="KW-0812">Transmembrane</keyword>
<dbReference type="AlphaFoldDB" id="A0A918IQR8"/>
<feature type="region of interest" description="Disordered" evidence="1">
    <location>
        <begin position="1"/>
        <end position="32"/>
    </location>
</feature>
<evidence type="ECO:0000256" key="1">
    <source>
        <dbReference type="SAM" id="MobiDB-lite"/>
    </source>
</evidence>
<name>A0A918IQR8_9RHOB</name>
<gene>
    <name evidence="3" type="ORF">GCM10011452_15130</name>
</gene>
<accession>A0A918IQR8</accession>
<feature type="compositionally biased region" description="Polar residues" evidence="1">
    <location>
        <begin position="1"/>
        <end position="12"/>
    </location>
</feature>
<reference evidence="3" key="2">
    <citation type="submission" date="2020-09" db="EMBL/GenBank/DDBJ databases">
        <authorList>
            <person name="Sun Q."/>
            <person name="Kim S."/>
        </authorList>
    </citation>
    <scope>NUCLEOTIDE SEQUENCE</scope>
    <source>
        <strain evidence="3">KCTC 23714</strain>
    </source>
</reference>
<evidence type="ECO:0000256" key="2">
    <source>
        <dbReference type="SAM" id="Phobius"/>
    </source>
</evidence>
<dbReference type="EMBL" id="BMYQ01000003">
    <property type="protein sequence ID" value="GGW27580.1"/>
    <property type="molecule type" value="Genomic_DNA"/>
</dbReference>
<dbReference type="RefSeq" id="WP_189633385.1">
    <property type="nucleotide sequence ID" value="NZ_BMYQ01000003.1"/>
</dbReference>
<feature type="transmembrane region" description="Helical" evidence="2">
    <location>
        <begin position="76"/>
        <end position="94"/>
    </location>
</feature>
<keyword evidence="4" id="KW-1185">Reference proteome</keyword>
<evidence type="ECO:0000313" key="4">
    <source>
        <dbReference type="Proteomes" id="UP000628984"/>
    </source>
</evidence>
<organism evidence="3 4">
    <name type="scientific">Gemmobacter lanyuensis</name>
    <dbReference type="NCBI Taxonomy" id="1054497"/>
    <lineage>
        <taxon>Bacteria</taxon>
        <taxon>Pseudomonadati</taxon>
        <taxon>Pseudomonadota</taxon>
        <taxon>Alphaproteobacteria</taxon>
        <taxon>Rhodobacterales</taxon>
        <taxon>Paracoccaceae</taxon>
        <taxon>Gemmobacter</taxon>
    </lineage>
</organism>
<keyword evidence="2" id="KW-1133">Transmembrane helix</keyword>
<proteinExistence type="predicted"/>